<reference evidence="5" key="1">
    <citation type="submission" date="2016-10" db="EMBL/GenBank/DDBJ databases">
        <authorList>
            <person name="Varghese N."/>
            <person name="Submissions S."/>
        </authorList>
    </citation>
    <scope>NUCLEOTIDE SEQUENCE [LARGE SCALE GENOMIC DNA]</scope>
    <source>
        <strain evidence="5">DSM 44718</strain>
    </source>
</reference>
<dbReference type="InterPro" id="IPR041664">
    <property type="entry name" value="AAA_16"/>
</dbReference>
<keyword evidence="5" id="KW-1185">Reference proteome</keyword>
<gene>
    <name evidence="4" type="ORF">SAMN05421684_6727</name>
</gene>
<evidence type="ECO:0000259" key="3">
    <source>
        <dbReference type="PROSITE" id="PS50043"/>
    </source>
</evidence>
<dbReference type="InterPro" id="IPR000792">
    <property type="entry name" value="Tscrpt_reg_LuxR_C"/>
</dbReference>
<keyword evidence="1" id="KW-0547">Nucleotide-binding</keyword>
<dbReference type="Gene3D" id="1.10.10.10">
    <property type="entry name" value="Winged helix-like DNA-binding domain superfamily/Winged helix DNA-binding domain"/>
    <property type="match status" value="1"/>
</dbReference>
<dbReference type="STRING" id="137265.SAMN05421684_6727"/>
<dbReference type="AlphaFoldDB" id="A0A1H3UAF0"/>
<dbReference type="SMART" id="SM00421">
    <property type="entry name" value="HTH_LUXR"/>
    <property type="match status" value="1"/>
</dbReference>
<feature type="domain" description="HTH luxR-type" evidence="3">
    <location>
        <begin position="843"/>
        <end position="908"/>
    </location>
</feature>
<dbReference type="GO" id="GO:0005524">
    <property type="term" value="F:ATP binding"/>
    <property type="evidence" value="ECO:0007669"/>
    <property type="project" value="UniProtKB-KW"/>
</dbReference>
<evidence type="ECO:0000313" key="4">
    <source>
        <dbReference type="EMBL" id="SDZ58559.1"/>
    </source>
</evidence>
<dbReference type="OrthoDB" id="3514764at2"/>
<dbReference type="InterPro" id="IPR027417">
    <property type="entry name" value="P-loop_NTPase"/>
</dbReference>
<dbReference type="PROSITE" id="PS00622">
    <property type="entry name" value="HTH_LUXR_1"/>
    <property type="match status" value="1"/>
</dbReference>
<dbReference type="Pfam" id="PF13191">
    <property type="entry name" value="AAA_16"/>
    <property type="match status" value="1"/>
</dbReference>
<dbReference type="PANTHER" id="PTHR16305:SF35">
    <property type="entry name" value="TRANSCRIPTIONAL ACTIVATOR DOMAIN"/>
    <property type="match status" value="1"/>
</dbReference>
<evidence type="ECO:0000256" key="1">
    <source>
        <dbReference type="ARBA" id="ARBA00022741"/>
    </source>
</evidence>
<dbReference type="Proteomes" id="UP000199632">
    <property type="component" value="Unassembled WGS sequence"/>
</dbReference>
<dbReference type="GO" id="GO:0005737">
    <property type="term" value="C:cytoplasm"/>
    <property type="evidence" value="ECO:0007669"/>
    <property type="project" value="TreeGrafter"/>
</dbReference>
<organism evidence="4 5">
    <name type="scientific">Asanoa ishikariensis</name>
    <dbReference type="NCBI Taxonomy" id="137265"/>
    <lineage>
        <taxon>Bacteria</taxon>
        <taxon>Bacillati</taxon>
        <taxon>Actinomycetota</taxon>
        <taxon>Actinomycetes</taxon>
        <taxon>Micromonosporales</taxon>
        <taxon>Micromonosporaceae</taxon>
        <taxon>Asanoa</taxon>
    </lineage>
</organism>
<evidence type="ECO:0000313" key="5">
    <source>
        <dbReference type="Proteomes" id="UP000199632"/>
    </source>
</evidence>
<keyword evidence="2" id="KW-0067">ATP-binding</keyword>
<accession>A0A1H3UAF0</accession>
<dbReference type="Gene3D" id="3.40.50.300">
    <property type="entry name" value="P-loop containing nucleotide triphosphate hydrolases"/>
    <property type="match status" value="1"/>
</dbReference>
<dbReference type="CDD" id="cd06170">
    <property type="entry name" value="LuxR_C_like"/>
    <property type="match status" value="1"/>
</dbReference>
<name>A0A1H3UAF0_9ACTN</name>
<evidence type="ECO:0000256" key="2">
    <source>
        <dbReference type="ARBA" id="ARBA00022840"/>
    </source>
</evidence>
<dbReference type="SUPFAM" id="SSF52540">
    <property type="entry name" value="P-loop containing nucleoside triphosphate hydrolases"/>
    <property type="match status" value="1"/>
</dbReference>
<dbReference type="SUPFAM" id="SSF46894">
    <property type="entry name" value="C-terminal effector domain of the bipartite response regulators"/>
    <property type="match status" value="1"/>
</dbReference>
<dbReference type="GO" id="GO:0004016">
    <property type="term" value="F:adenylate cyclase activity"/>
    <property type="evidence" value="ECO:0007669"/>
    <property type="project" value="TreeGrafter"/>
</dbReference>
<dbReference type="EMBL" id="FNQB01000004">
    <property type="protein sequence ID" value="SDZ58559.1"/>
    <property type="molecule type" value="Genomic_DNA"/>
</dbReference>
<dbReference type="Pfam" id="PF00196">
    <property type="entry name" value="GerE"/>
    <property type="match status" value="1"/>
</dbReference>
<dbReference type="InterPro" id="IPR036388">
    <property type="entry name" value="WH-like_DNA-bd_sf"/>
</dbReference>
<dbReference type="PRINTS" id="PR00038">
    <property type="entry name" value="HTHLUXR"/>
</dbReference>
<dbReference type="RefSeq" id="WP_090801032.1">
    <property type="nucleotide sequence ID" value="NZ_BOND01000006.1"/>
</dbReference>
<dbReference type="GO" id="GO:0006355">
    <property type="term" value="P:regulation of DNA-templated transcription"/>
    <property type="evidence" value="ECO:0007669"/>
    <property type="project" value="InterPro"/>
</dbReference>
<dbReference type="InterPro" id="IPR016032">
    <property type="entry name" value="Sig_transdc_resp-reg_C-effctor"/>
</dbReference>
<dbReference type="PANTHER" id="PTHR16305">
    <property type="entry name" value="TESTICULAR SOLUBLE ADENYLYL CYCLASE"/>
    <property type="match status" value="1"/>
</dbReference>
<proteinExistence type="predicted"/>
<dbReference type="PROSITE" id="PS50043">
    <property type="entry name" value="HTH_LUXR_2"/>
    <property type="match status" value="1"/>
</dbReference>
<dbReference type="GO" id="GO:0003677">
    <property type="term" value="F:DNA binding"/>
    <property type="evidence" value="ECO:0007669"/>
    <property type="project" value="InterPro"/>
</dbReference>
<protein>
    <submittedName>
        <fullName evidence="4">Regulatory protein, luxR family</fullName>
    </submittedName>
</protein>
<sequence>MGGLFGREAELAHIERFLESVRSGGDIRMLRGDAGIGKSALLATTAELAADKGMRVLRASGSEFEATISYSVLHQLLVPLREEIEHLPPGLRDALTVALGLGPGAAPAALLVCNAALSLLATVAEQTPILLLVDDVQWADRPSAVALGFIARRVQRSPIGVVVSSRTGTGSHLDWRGLAELEAQPLTEEAAARLVDARFPELPSHVRRRLLDLAQGNPLALVELPGTLLRSPAHECEPTVVVPLSERLQRLYSARIAELPYDTRRLLLIATFEGHGDLRVVRGIADLAHLASAERAQILTVDDAKARVTFRHPLMKSAIVASATHEERRLAHLAIADVLTGDPGRRAWHLAEAADGPDETVAALLEQSAQGILRRGDVPGAVAALVRAAELSATKENRARRLVEAAWLGAEAGGAGNDLGLLLADARAASPDSATSLRAANAAALLMLDSGGDVHTAIRLLAGAVESGDHGWKGEDPSLDEAVQTLLLLCWYTGSPEKWALYRRILDQFETGPSDVLAVTSAIIPDPVRTGAAARPALEALLHSLAGEKDFARAMRIGFAASYLDRLGDLRGASWRLVQHGRAGGAPRTQVGALMYLCLDDHLTGRWDEAEQLAQEGQELCATRGSQFLIFNFLYCRALLAAGRGRVGEAFELADELTQWAVPRGVDLAVTIAYHPRVLAAAAQGDAESAYRYATAISPAGELAPFVQVATSVMFDLVEAALRTGRTAEARAHADAMRAADVASLSPRMALIQHGVDALVLDDEAAGVRLEKALAEPNAERWLFEASRIRLAFAESLRRRKEPLAARAHLLNARIGFAAMGAEPWLARTVHELRATGYRHGPAHLPPTALTDQEIEIAELAAGGLTNKQIAERLHLSHHTVSAHLYRIFPKLGITARAGLRDALAGQGSARRRR</sequence>